<accession>A0A1N7P1S0</accession>
<sequence>MADLDDIKEGKDFGLDQPADLQGFYLK</sequence>
<keyword evidence="3" id="KW-1185">Reference proteome</keyword>
<dbReference type="EMBL" id="FTOG01000007">
    <property type="protein sequence ID" value="SIS97620.1"/>
    <property type="molecule type" value="Genomic_DNA"/>
</dbReference>
<dbReference type="Proteomes" id="UP000186221">
    <property type="component" value="Unassembled WGS sequence"/>
</dbReference>
<organism evidence="2 3">
    <name type="scientific">Rhodobacter aestuarii</name>
    <dbReference type="NCBI Taxonomy" id="453582"/>
    <lineage>
        <taxon>Bacteria</taxon>
        <taxon>Pseudomonadati</taxon>
        <taxon>Pseudomonadota</taxon>
        <taxon>Alphaproteobacteria</taxon>
        <taxon>Rhodobacterales</taxon>
        <taxon>Rhodobacter group</taxon>
        <taxon>Rhodobacter</taxon>
    </lineage>
</organism>
<evidence type="ECO:0000313" key="2">
    <source>
        <dbReference type="EMBL" id="SIT04605.1"/>
    </source>
</evidence>
<dbReference type="AlphaFoldDB" id="A0A1N7P1S0"/>
<proteinExistence type="predicted"/>
<protein>
    <submittedName>
        <fullName evidence="2">Putative autoinducer-2 (AI-2) aldolase</fullName>
    </submittedName>
</protein>
<evidence type="ECO:0000313" key="3">
    <source>
        <dbReference type="Proteomes" id="UP000186221"/>
    </source>
</evidence>
<name>A0A1N7P1S0_9RHOB</name>
<dbReference type="EMBL" id="FTOG01000009">
    <property type="protein sequence ID" value="SIT04605.1"/>
    <property type="molecule type" value="Genomic_DNA"/>
</dbReference>
<evidence type="ECO:0000313" key="1">
    <source>
        <dbReference type="EMBL" id="SIS97620.1"/>
    </source>
</evidence>
<reference evidence="2" key="2">
    <citation type="submission" date="2017-01" db="EMBL/GenBank/DDBJ databases">
        <authorList>
            <person name="Mah S.A."/>
            <person name="Swanson W.J."/>
            <person name="Moy G.W."/>
            <person name="Vacquier V.D."/>
        </authorList>
    </citation>
    <scope>NUCLEOTIDE SEQUENCE [LARGE SCALE GENOMIC DNA]</scope>
    <source>
        <strain evidence="2">DSM 19945</strain>
    </source>
</reference>
<gene>
    <name evidence="1" type="ORF">SAMN05421580_107259</name>
    <name evidence="2" type="ORF">SAMN05421580_1091</name>
</gene>
<reference evidence="3" key="1">
    <citation type="submission" date="2017-01" db="EMBL/GenBank/DDBJ databases">
        <authorList>
            <person name="Varghese N."/>
            <person name="Submissions S."/>
        </authorList>
    </citation>
    <scope>NUCLEOTIDE SEQUENCE [LARGE SCALE GENOMIC DNA]</scope>
    <source>
        <strain evidence="3">DSM 19945</strain>
    </source>
</reference>
<feature type="non-terminal residue" evidence="2">
    <location>
        <position position="27"/>
    </location>
</feature>